<protein>
    <submittedName>
        <fullName evidence="1">Uncharacterized protein</fullName>
    </submittedName>
</protein>
<dbReference type="PANTHER" id="PTHR47027:SF20">
    <property type="entry name" value="REVERSE TRANSCRIPTASE-LIKE PROTEIN WITH RNA-DIRECTED DNA POLYMERASE DOMAIN"/>
    <property type="match status" value="1"/>
</dbReference>
<evidence type="ECO:0000313" key="2">
    <source>
        <dbReference type="Proteomes" id="UP000054324"/>
    </source>
</evidence>
<dbReference type="EMBL" id="KL596630">
    <property type="protein sequence ID" value="KER32895.1"/>
    <property type="molecule type" value="Genomic_DNA"/>
</dbReference>
<dbReference type="OrthoDB" id="407509at2759"/>
<dbReference type="RefSeq" id="XP_009163438.1">
    <property type="nucleotide sequence ID" value="XM_009165174.1"/>
</dbReference>
<dbReference type="PANTHER" id="PTHR47027">
    <property type="entry name" value="REVERSE TRANSCRIPTASE DOMAIN-CONTAINING PROTEIN"/>
    <property type="match status" value="1"/>
</dbReference>
<keyword evidence="2" id="KW-1185">Reference proteome</keyword>
<organism evidence="1 2">
    <name type="scientific">Opisthorchis viverrini</name>
    <name type="common">Southeast Asian liver fluke</name>
    <dbReference type="NCBI Taxonomy" id="6198"/>
    <lineage>
        <taxon>Eukaryota</taxon>
        <taxon>Metazoa</taxon>
        <taxon>Spiralia</taxon>
        <taxon>Lophotrochozoa</taxon>
        <taxon>Platyhelminthes</taxon>
        <taxon>Trematoda</taxon>
        <taxon>Digenea</taxon>
        <taxon>Opisthorchiida</taxon>
        <taxon>Opisthorchiata</taxon>
        <taxon>Opisthorchiidae</taxon>
        <taxon>Opisthorchis</taxon>
    </lineage>
</organism>
<dbReference type="Proteomes" id="UP000054324">
    <property type="component" value="Unassembled WGS sequence"/>
</dbReference>
<dbReference type="AlphaFoldDB" id="A0A075AAR5"/>
<dbReference type="KEGG" id="ovi:T265_12734"/>
<gene>
    <name evidence="1" type="ORF">T265_12734</name>
</gene>
<reference evidence="1 2" key="1">
    <citation type="submission" date="2013-11" db="EMBL/GenBank/DDBJ databases">
        <title>Opisthorchis viverrini - life in the bile duct.</title>
        <authorList>
            <person name="Young N.D."/>
            <person name="Nagarajan N."/>
            <person name="Lin S.J."/>
            <person name="Korhonen P.K."/>
            <person name="Jex A.R."/>
            <person name="Hall R.S."/>
            <person name="Safavi-Hemami H."/>
            <person name="Kaewkong W."/>
            <person name="Bertrand D."/>
            <person name="Gao S."/>
            <person name="Seet Q."/>
            <person name="Wongkham S."/>
            <person name="Teh B.T."/>
            <person name="Wongkham C."/>
            <person name="Intapan P.M."/>
            <person name="Maleewong W."/>
            <person name="Yang X."/>
            <person name="Hu M."/>
            <person name="Wang Z."/>
            <person name="Hofmann A."/>
            <person name="Sternberg P.W."/>
            <person name="Tan P."/>
            <person name="Wang J."/>
            <person name="Gasser R.B."/>
        </authorList>
    </citation>
    <scope>NUCLEOTIDE SEQUENCE [LARGE SCALE GENOMIC DNA]</scope>
</reference>
<feature type="non-terminal residue" evidence="1">
    <location>
        <position position="465"/>
    </location>
</feature>
<name>A0A075AAR5_OPIVI</name>
<dbReference type="CTD" id="20326902"/>
<dbReference type="GeneID" id="20326902"/>
<sequence>MIRSTLSHNNETIHVGQVSYPRAIQKEVLEVVEHFTYLGSCITSDCLVTDEVNARICKARTAFANSRHLWGQSGLSLNLKGRVYQATLRAVLLYGCETWPIRAAELRRLQEFDNGCLRTLARVGWCRQIRNEAVRKRVLGCVTGASIEECVHPQKLCWLGYVLRMPNHPVAPLRCLAAMPHEGGTRAGILSGRPSLDRGSREAEIGFEPRTSPSVNSRSYHSVHLAPSSAYRLSVLTSCCLAAMPPEGSRRPKILAGCPTPEKRSRDVLREKESAPRNLFPRDVLSTVRAVLLYGCETWPIRAAELRRLQVFDNRCLRTIALVIHLKAILRRKEYKWMGKGLSARLLKSFRDAYTPKTLIQASWIETDNTNAINVDYQPYLAVSPTRRSGGNAIPTLEVQLHRQHPDFRNLFHTLLTGHLCASATLDGSRSTLISSTQLIYDVLQLNVLHTGRLMIQLAQYSRYH</sequence>
<accession>A0A075AAR5</accession>
<evidence type="ECO:0000313" key="1">
    <source>
        <dbReference type="EMBL" id="KER32895.1"/>
    </source>
</evidence>
<proteinExistence type="predicted"/>